<feature type="transmembrane region" description="Helical" evidence="6">
    <location>
        <begin position="23"/>
        <end position="40"/>
    </location>
</feature>
<reference evidence="8 9" key="1">
    <citation type="journal article" date="2020" name="Fungal Divers.">
        <title>Resolving the Mortierellaceae phylogeny through synthesis of multi-gene phylogenetics and phylogenomics.</title>
        <authorList>
            <person name="Vandepol N."/>
            <person name="Liber J."/>
            <person name="Desiro A."/>
            <person name="Na H."/>
            <person name="Kennedy M."/>
            <person name="Barry K."/>
            <person name="Grigoriev I.V."/>
            <person name="Miller A.N."/>
            <person name="O'Donnell K."/>
            <person name="Stajich J.E."/>
            <person name="Bonito G."/>
        </authorList>
    </citation>
    <scope>NUCLEOTIDE SEQUENCE [LARGE SCALE GENOMIC DNA]</scope>
    <source>
        <strain evidence="8 9">AD045</strain>
    </source>
</reference>
<dbReference type="SUPFAM" id="SSF51905">
    <property type="entry name" value="FAD/NAD(P)-binding domain"/>
    <property type="match status" value="1"/>
</dbReference>
<evidence type="ECO:0000256" key="5">
    <source>
        <dbReference type="ARBA" id="ARBA00023033"/>
    </source>
</evidence>
<comment type="caution">
    <text evidence="8">The sequence shown here is derived from an EMBL/GenBank/DDBJ whole genome shotgun (WGS) entry which is preliminary data.</text>
</comment>
<dbReference type="PANTHER" id="PTHR13789:SF309">
    <property type="entry name" value="PUTATIVE (AFU_ORTHOLOGUE AFUA_6G14510)-RELATED"/>
    <property type="match status" value="1"/>
</dbReference>
<keyword evidence="6" id="KW-0472">Membrane</keyword>
<dbReference type="InterPro" id="IPR002938">
    <property type="entry name" value="FAD-bd"/>
</dbReference>
<keyword evidence="6" id="KW-1133">Transmembrane helix</keyword>
<keyword evidence="2" id="KW-0285">Flavoprotein</keyword>
<organism evidence="8 9">
    <name type="scientific">Linnemannia gamsii</name>
    <dbReference type="NCBI Taxonomy" id="64522"/>
    <lineage>
        <taxon>Eukaryota</taxon>
        <taxon>Fungi</taxon>
        <taxon>Fungi incertae sedis</taxon>
        <taxon>Mucoromycota</taxon>
        <taxon>Mortierellomycotina</taxon>
        <taxon>Mortierellomycetes</taxon>
        <taxon>Mortierellales</taxon>
        <taxon>Mortierellaceae</taxon>
        <taxon>Linnemannia</taxon>
    </lineage>
</organism>
<feature type="domain" description="FAD-binding" evidence="7">
    <location>
        <begin position="320"/>
        <end position="364"/>
    </location>
</feature>
<keyword evidence="6" id="KW-0812">Transmembrane</keyword>
<evidence type="ECO:0000256" key="2">
    <source>
        <dbReference type="ARBA" id="ARBA00022630"/>
    </source>
</evidence>
<name>A0ABQ7JJL0_9FUNG</name>
<sequence>MEINPAVTFKHDRTVMFAKRPKVLIVGAGIGGLTLGILLHKAGIPFEIYERILEVKPLGAAMFFNCTTANLFKQCGIHDEFVAMGKYISAIKVCNEKRELEFSMDFEGHDEIYGASGYIVSRPQIYDLLLRQIPRECIHFGKKVLTMDQGGNGVLIRFSDGTEAEGDILVGADGAYSAVRQGLYEKLKKANKLPPSDALPLPFSTVCLIGQTDPLTLDEYPDLALEKSQLINFIGTDKMYSWSTSTTAENRICWDCTLFLTEETSKDNDAFRNSEWGEGAAQAMCEDIKDFPIISGGDKMRTIQDLIDRTPEDLICKVMLEEKVFKTWYNCRTVLIGDACHKFNPAGGVGGSNAMHDAVVLANRINGLPFHPVAEEIEAAFKAYKKERIGWVGRASDNSRAFVTMIGQSTSSKITRYILKHMPPSAMRLMERRQFTHRPQASFLPLAEDNGTVKPAPQPSLTIKTPVAAVNPTTTQAV</sequence>
<comment type="similarity">
    <text evidence="1">Belongs to the paxM FAD-dependent monooxygenase family.</text>
</comment>
<keyword evidence="5" id="KW-0503">Monooxygenase</keyword>
<keyword evidence="3" id="KW-0274">FAD</keyword>
<dbReference type="Pfam" id="PF01494">
    <property type="entry name" value="FAD_binding_3"/>
    <property type="match status" value="2"/>
</dbReference>
<evidence type="ECO:0000256" key="3">
    <source>
        <dbReference type="ARBA" id="ARBA00022827"/>
    </source>
</evidence>
<evidence type="ECO:0000313" key="8">
    <source>
        <dbReference type="EMBL" id="KAG0276777.1"/>
    </source>
</evidence>
<evidence type="ECO:0000259" key="7">
    <source>
        <dbReference type="Pfam" id="PF01494"/>
    </source>
</evidence>
<dbReference type="Gene3D" id="3.50.50.60">
    <property type="entry name" value="FAD/NAD(P)-binding domain"/>
    <property type="match status" value="1"/>
</dbReference>
<keyword evidence="9" id="KW-1185">Reference proteome</keyword>
<evidence type="ECO:0000313" key="9">
    <source>
        <dbReference type="Proteomes" id="UP001194696"/>
    </source>
</evidence>
<accession>A0ABQ7JJL0</accession>
<keyword evidence="4" id="KW-0560">Oxidoreductase</keyword>
<evidence type="ECO:0000256" key="6">
    <source>
        <dbReference type="SAM" id="Phobius"/>
    </source>
</evidence>
<dbReference type="PANTHER" id="PTHR13789">
    <property type="entry name" value="MONOOXYGENASE"/>
    <property type="match status" value="1"/>
</dbReference>
<dbReference type="InterPro" id="IPR050493">
    <property type="entry name" value="FAD-dep_Monooxygenase_BioMet"/>
</dbReference>
<dbReference type="PRINTS" id="PR00420">
    <property type="entry name" value="RNGMNOXGNASE"/>
</dbReference>
<evidence type="ECO:0000256" key="1">
    <source>
        <dbReference type="ARBA" id="ARBA00007992"/>
    </source>
</evidence>
<dbReference type="InterPro" id="IPR036188">
    <property type="entry name" value="FAD/NAD-bd_sf"/>
</dbReference>
<dbReference type="EMBL" id="JAAAIM010001648">
    <property type="protein sequence ID" value="KAG0276777.1"/>
    <property type="molecule type" value="Genomic_DNA"/>
</dbReference>
<feature type="domain" description="FAD-binding" evidence="7">
    <location>
        <begin position="22"/>
        <end position="205"/>
    </location>
</feature>
<dbReference type="Proteomes" id="UP001194696">
    <property type="component" value="Unassembled WGS sequence"/>
</dbReference>
<protein>
    <recommendedName>
        <fullName evidence="7">FAD-binding domain-containing protein</fullName>
    </recommendedName>
</protein>
<gene>
    <name evidence="8" type="ORF">BGZ96_003143</name>
</gene>
<evidence type="ECO:0000256" key="4">
    <source>
        <dbReference type="ARBA" id="ARBA00023002"/>
    </source>
</evidence>
<proteinExistence type="inferred from homology"/>